<dbReference type="Proteomes" id="UP001165292">
    <property type="component" value="Unassembled WGS sequence"/>
</dbReference>
<evidence type="ECO:0000259" key="2">
    <source>
        <dbReference type="Pfam" id="PF13566"/>
    </source>
</evidence>
<dbReference type="AlphaFoldDB" id="A0AA41WGC6"/>
<comment type="caution">
    <text evidence="3">The sequence shown here is derived from an EMBL/GenBank/DDBJ whole genome shotgun (WGS) entry which is preliminary data.</text>
</comment>
<reference evidence="3" key="1">
    <citation type="submission" date="2022-06" db="EMBL/GenBank/DDBJ databases">
        <title>Detection of beta-lactamases in bacteria of animal origin.</title>
        <authorList>
            <person name="Mlynarcik P."/>
            <person name="Zdarska V."/>
            <person name="Chudobova H."/>
            <person name="Prochazkova P."/>
            <person name="Hricova K."/>
            <person name="Mezerova K."/>
            <person name="Bardon J."/>
            <person name="Dolejska M."/>
            <person name="Sukkar I."/>
            <person name="Kolar M."/>
        </authorList>
    </citation>
    <scope>NUCLEOTIDE SEQUENCE</scope>
    <source>
        <strain evidence="3">S 300-3</strain>
    </source>
</reference>
<evidence type="ECO:0000313" key="4">
    <source>
        <dbReference type="Proteomes" id="UP001165292"/>
    </source>
</evidence>
<dbReference type="EMBL" id="JAMYBS010000008">
    <property type="protein sequence ID" value="MCO7545001.1"/>
    <property type="molecule type" value="Genomic_DNA"/>
</dbReference>
<feature type="domain" description="DUF4130" evidence="2">
    <location>
        <begin position="78"/>
        <end position="239"/>
    </location>
</feature>
<sequence length="278" mass="31429">MHQVRFDGSFDEWRPLARGLLAAGVEPHQVEWLNGDAPSSLFTQCADLPEPGNPPRPMRIPRQLLAELEMAARFRSDDRWALLYRILWRVVEGERTACLVGDVDGSELHLRIKAVRREAHHLHAFLRFSPSEASDAPDYLAWFEPAHDILLSAAPHFAERMGLHSWLIATPDDAVLWDGRAMHYASPCPPAWRQLAQGAQDPGAELWKTYYESTFNPARLNRQVMQSNLPVRFWKNLPEGPLIGQLMSRARAGAQQNGQAERVAQRPGKRIGMAHQGD</sequence>
<protein>
    <submittedName>
        <fullName evidence="3">TIGR03915 family putative DNA repair protein</fullName>
    </submittedName>
</protein>
<name>A0AA41WGC6_9GAMM</name>
<gene>
    <name evidence="3" type="ORF">NJF43_09585</name>
</gene>
<organism evidence="3 4">
    <name type="scientific">Stutzerimonas nitrititolerans</name>
    <dbReference type="NCBI Taxonomy" id="2482751"/>
    <lineage>
        <taxon>Bacteria</taxon>
        <taxon>Pseudomonadati</taxon>
        <taxon>Pseudomonadota</taxon>
        <taxon>Gammaproteobacteria</taxon>
        <taxon>Pseudomonadales</taxon>
        <taxon>Pseudomonadaceae</taxon>
        <taxon>Stutzerimonas</taxon>
    </lineage>
</organism>
<dbReference type="RefSeq" id="WP_253162817.1">
    <property type="nucleotide sequence ID" value="NZ_JAMYBS010000008.1"/>
</dbReference>
<proteinExistence type="predicted"/>
<dbReference type="Pfam" id="PF13566">
    <property type="entry name" value="DUF4130"/>
    <property type="match status" value="1"/>
</dbReference>
<evidence type="ECO:0000313" key="3">
    <source>
        <dbReference type="EMBL" id="MCO7545001.1"/>
    </source>
</evidence>
<dbReference type="NCBIfam" id="TIGR03915">
    <property type="entry name" value="SAM_7_link_chp"/>
    <property type="match status" value="1"/>
</dbReference>
<evidence type="ECO:0000256" key="1">
    <source>
        <dbReference type="SAM" id="MobiDB-lite"/>
    </source>
</evidence>
<feature type="region of interest" description="Disordered" evidence="1">
    <location>
        <begin position="253"/>
        <end position="278"/>
    </location>
</feature>
<accession>A0AA41WGC6</accession>
<dbReference type="InterPro" id="IPR023875">
    <property type="entry name" value="DNA_repair_put"/>
</dbReference>
<dbReference type="InterPro" id="IPR025404">
    <property type="entry name" value="DUF4130"/>
</dbReference>